<name>A0A0U1M7X8_TALIS</name>
<accession>A0A0U1M7X8</accession>
<organism evidence="3 4">
    <name type="scientific">Talaromyces islandicus</name>
    <name type="common">Penicillium islandicum</name>
    <dbReference type="NCBI Taxonomy" id="28573"/>
    <lineage>
        <taxon>Eukaryota</taxon>
        <taxon>Fungi</taxon>
        <taxon>Dikarya</taxon>
        <taxon>Ascomycota</taxon>
        <taxon>Pezizomycotina</taxon>
        <taxon>Eurotiomycetes</taxon>
        <taxon>Eurotiomycetidae</taxon>
        <taxon>Eurotiales</taxon>
        <taxon>Trichocomaceae</taxon>
        <taxon>Talaromyces</taxon>
        <taxon>Talaromyces sect. Islandici</taxon>
    </lineage>
</organism>
<dbReference type="InterPro" id="IPR050300">
    <property type="entry name" value="GDXG_lipolytic_enzyme"/>
</dbReference>
<evidence type="ECO:0000256" key="1">
    <source>
        <dbReference type="ARBA" id="ARBA00022801"/>
    </source>
</evidence>
<evidence type="ECO:0000259" key="2">
    <source>
        <dbReference type="Pfam" id="PF07859"/>
    </source>
</evidence>
<dbReference type="Pfam" id="PF07859">
    <property type="entry name" value="Abhydrolase_3"/>
    <property type="match status" value="1"/>
</dbReference>
<dbReference type="SUPFAM" id="SSF53474">
    <property type="entry name" value="alpha/beta-Hydrolases"/>
    <property type="match status" value="1"/>
</dbReference>
<sequence length="318" mass="34850">MAHSFFTYLRLKLIVTLVRSLGLLLSFTKLRRDRHLAVSLGIGQQQIRIPSRDEGRFVTAYLYTPPAQTNKNPAKPPILINWHGSGFVFPMLGSDGVFCARVARETGMFVLDADYRKAPETPFPGPLNDVEDVLKWVAAQPERFDLSRVAVSGFSAGGNLALVVATALRKQTSLAKLINIPVVIAVYPVTDLSIPPEAKKAPHPRRPIPPVLAHVFNASYLPDAELEKDARVSPSLADVADFPSVVVIITADGDSLAPEAIALAERLEEDKTRKVVSRTLTGVGHAFDKGVVEGTHEWEQREEAYVLAVESLKDVFNL</sequence>
<dbReference type="PANTHER" id="PTHR48081">
    <property type="entry name" value="AB HYDROLASE SUPERFAMILY PROTEIN C4A8.06C"/>
    <property type="match status" value="1"/>
</dbReference>
<dbReference type="InterPro" id="IPR029058">
    <property type="entry name" value="AB_hydrolase_fold"/>
</dbReference>
<keyword evidence="1" id="KW-0378">Hydrolase</keyword>
<reference evidence="3 4" key="1">
    <citation type="submission" date="2015-04" db="EMBL/GenBank/DDBJ databases">
        <authorList>
            <person name="Syromyatnikov M.Y."/>
            <person name="Popov V.N."/>
        </authorList>
    </citation>
    <scope>NUCLEOTIDE SEQUENCE [LARGE SCALE GENOMIC DNA]</scope>
    <source>
        <strain evidence="3">WF-38-12</strain>
    </source>
</reference>
<dbReference type="GO" id="GO:0016787">
    <property type="term" value="F:hydrolase activity"/>
    <property type="evidence" value="ECO:0007669"/>
    <property type="project" value="UniProtKB-KW"/>
</dbReference>
<dbReference type="InterPro" id="IPR013094">
    <property type="entry name" value="AB_hydrolase_3"/>
</dbReference>
<dbReference type="EMBL" id="CVMT01000009">
    <property type="protein sequence ID" value="CRG91026.1"/>
    <property type="molecule type" value="Genomic_DNA"/>
</dbReference>
<gene>
    <name evidence="3" type="ORF">PISL3812_08074</name>
</gene>
<dbReference type="OrthoDB" id="408631at2759"/>
<keyword evidence="4" id="KW-1185">Reference proteome</keyword>
<proteinExistence type="predicted"/>
<dbReference type="Proteomes" id="UP000054383">
    <property type="component" value="Unassembled WGS sequence"/>
</dbReference>
<dbReference type="AlphaFoldDB" id="A0A0U1M7X8"/>
<evidence type="ECO:0000313" key="3">
    <source>
        <dbReference type="EMBL" id="CRG91026.1"/>
    </source>
</evidence>
<dbReference type="PANTHER" id="PTHR48081:SF8">
    <property type="entry name" value="ALPHA_BETA HYDROLASE FOLD-3 DOMAIN-CONTAINING PROTEIN-RELATED"/>
    <property type="match status" value="1"/>
</dbReference>
<feature type="domain" description="Alpha/beta hydrolase fold-3" evidence="2">
    <location>
        <begin position="80"/>
        <end position="287"/>
    </location>
</feature>
<protein>
    <recommendedName>
        <fullName evidence="2">Alpha/beta hydrolase fold-3 domain-containing protein</fullName>
    </recommendedName>
</protein>
<dbReference type="OMA" id="WDKSARP"/>
<dbReference type="STRING" id="28573.A0A0U1M7X8"/>
<dbReference type="Gene3D" id="3.40.50.1820">
    <property type="entry name" value="alpha/beta hydrolase"/>
    <property type="match status" value="1"/>
</dbReference>
<evidence type="ECO:0000313" key="4">
    <source>
        <dbReference type="Proteomes" id="UP000054383"/>
    </source>
</evidence>